<proteinExistence type="predicted"/>
<accession>A0A8T1X6G9</accession>
<reference evidence="1" key="1">
    <citation type="submission" date="2021-02" db="EMBL/GenBank/DDBJ databases">
        <authorList>
            <person name="Palmer J.M."/>
        </authorList>
    </citation>
    <scope>NUCLEOTIDE SEQUENCE</scope>
    <source>
        <strain evidence="1">SCRP23</strain>
    </source>
</reference>
<evidence type="ECO:0000313" key="1">
    <source>
        <dbReference type="EMBL" id="KAG7399948.1"/>
    </source>
</evidence>
<protein>
    <submittedName>
        <fullName evidence="1">Uncharacterized protein</fullName>
    </submittedName>
</protein>
<organism evidence="1 2">
    <name type="scientific">Phytophthora boehmeriae</name>
    <dbReference type="NCBI Taxonomy" id="109152"/>
    <lineage>
        <taxon>Eukaryota</taxon>
        <taxon>Sar</taxon>
        <taxon>Stramenopiles</taxon>
        <taxon>Oomycota</taxon>
        <taxon>Peronosporomycetes</taxon>
        <taxon>Peronosporales</taxon>
        <taxon>Peronosporaceae</taxon>
        <taxon>Phytophthora</taxon>
    </lineage>
</organism>
<dbReference type="OrthoDB" id="185175at2759"/>
<dbReference type="Proteomes" id="UP000693981">
    <property type="component" value="Unassembled WGS sequence"/>
</dbReference>
<evidence type="ECO:0000313" key="2">
    <source>
        <dbReference type="Proteomes" id="UP000693981"/>
    </source>
</evidence>
<keyword evidence="2" id="KW-1185">Reference proteome</keyword>
<dbReference type="EMBL" id="JAGDFL010000041">
    <property type="protein sequence ID" value="KAG7399948.1"/>
    <property type="molecule type" value="Genomic_DNA"/>
</dbReference>
<dbReference type="AlphaFoldDB" id="A0A8T1X6G9"/>
<comment type="caution">
    <text evidence="1">The sequence shown here is derived from an EMBL/GenBank/DDBJ whole genome shotgun (WGS) entry which is preliminary data.</text>
</comment>
<name>A0A8T1X6G9_9STRA</name>
<sequence length="203" mass="23077">MLMPFFFHCIRPNATKQPSSLNKDIVVQQIHSQRLARQVQVCGESDEWIAHHDALVEVGEDPEMFLFHSEDDEFVDTLERFLTKLALEKEYEEEQKVLNAIGNLSRSSSVDEEGKSQNSAEACKEDEEMLGLLLSVQFGPFLMAAMNQDSYFVQALQDSTLMNSMHQLMANPTDFARSTALRQPTVREFFLKLIALSLAIQSD</sequence>
<gene>
    <name evidence="1" type="ORF">PHYBOEH_007468</name>
</gene>